<dbReference type="SUPFAM" id="SSF51445">
    <property type="entry name" value="(Trans)glycosidases"/>
    <property type="match status" value="1"/>
</dbReference>
<feature type="region of interest" description="Disordered" evidence="13">
    <location>
        <begin position="1093"/>
        <end position="1191"/>
    </location>
</feature>
<dbReference type="SMART" id="SM00360">
    <property type="entry name" value="RRM"/>
    <property type="match status" value="5"/>
</dbReference>
<protein>
    <submittedName>
        <fullName evidence="17">Putative RNA-binding protein 19</fullName>
    </submittedName>
</protein>
<keyword evidence="6 12" id="KW-0378">Hydrolase</keyword>
<feature type="compositionally biased region" description="Basic and acidic residues" evidence="13">
    <location>
        <begin position="922"/>
        <end position="936"/>
    </location>
</feature>
<feature type="compositionally biased region" description="Polar residues" evidence="13">
    <location>
        <begin position="907"/>
        <end position="921"/>
    </location>
</feature>
<evidence type="ECO:0000256" key="7">
    <source>
        <dbReference type="ARBA" id="ARBA00022884"/>
    </source>
</evidence>
<feature type="domain" description="Chitin-binding type-2" evidence="15">
    <location>
        <begin position="1014"/>
        <end position="1075"/>
    </location>
</feature>
<evidence type="ECO:0000256" key="11">
    <source>
        <dbReference type="PROSITE-ProRule" id="PRU00176"/>
    </source>
</evidence>
<evidence type="ECO:0000256" key="1">
    <source>
        <dbReference type="ARBA" id="ARBA00004123"/>
    </source>
</evidence>
<dbReference type="PROSITE" id="PS50940">
    <property type="entry name" value="CHIT_BIND_II"/>
    <property type="match status" value="2"/>
</dbReference>
<dbReference type="GO" id="GO:0008061">
    <property type="term" value="F:chitin binding"/>
    <property type="evidence" value="ECO:0007669"/>
    <property type="project" value="UniProtKB-KW"/>
</dbReference>
<keyword evidence="10 12" id="KW-0326">Glycosidase</keyword>
<dbReference type="Gene3D" id="3.20.20.80">
    <property type="entry name" value="Glycosidases"/>
    <property type="match status" value="1"/>
</dbReference>
<dbReference type="EMBL" id="KQ981703">
    <property type="protein sequence ID" value="KYN37438.1"/>
    <property type="molecule type" value="Genomic_DNA"/>
</dbReference>
<dbReference type="GO" id="GO:0004568">
    <property type="term" value="F:chitinase activity"/>
    <property type="evidence" value="ECO:0007669"/>
    <property type="project" value="UniProtKB-ARBA"/>
</dbReference>
<evidence type="ECO:0000256" key="6">
    <source>
        <dbReference type="ARBA" id="ARBA00022801"/>
    </source>
</evidence>
<gene>
    <name evidence="17" type="ORF">ALC56_08192</name>
</gene>
<dbReference type="GO" id="GO:0005576">
    <property type="term" value="C:extracellular region"/>
    <property type="evidence" value="ECO:0007669"/>
    <property type="project" value="InterPro"/>
</dbReference>
<evidence type="ECO:0000313" key="17">
    <source>
        <dbReference type="EMBL" id="KYN37438.1"/>
    </source>
</evidence>
<evidence type="ECO:0000256" key="8">
    <source>
        <dbReference type="ARBA" id="ARBA00023157"/>
    </source>
</evidence>
<evidence type="ECO:0000259" key="14">
    <source>
        <dbReference type="PROSITE" id="PS50102"/>
    </source>
</evidence>
<dbReference type="SUPFAM" id="SSF57625">
    <property type="entry name" value="Invertebrate chitin-binding proteins"/>
    <property type="match status" value="2"/>
</dbReference>
<dbReference type="FunFam" id="3.30.70.330:FF:000277">
    <property type="entry name" value="RNA binding motif protein 19"/>
    <property type="match status" value="1"/>
</dbReference>
<organism evidence="17 18">
    <name type="scientific">Trachymyrmex septentrionalis</name>
    <dbReference type="NCBI Taxonomy" id="34720"/>
    <lineage>
        <taxon>Eukaryota</taxon>
        <taxon>Metazoa</taxon>
        <taxon>Ecdysozoa</taxon>
        <taxon>Arthropoda</taxon>
        <taxon>Hexapoda</taxon>
        <taxon>Insecta</taxon>
        <taxon>Pterygota</taxon>
        <taxon>Neoptera</taxon>
        <taxon>Endopterygota</taxon>
        <taxon>Hymenoptera</taxon>
        <taxon>Apocrita</taxon>
        <taxon>Aculeata</taxon>
        <taxon>Formicoidea</taxon>
        <taxon>Formicidae</taxon>
        <taxon>Myrmicinae</taxon>
        <taxon>Trachymyrmex</taxon>
    </lineage>
</organism>
<feature type="region of interest" description="Disordered" evidence="13">
    <location>
        <begin position="1521"/>
        <end position="1560"/>
    </location>
</feature>
<dbReference type="PROSITE" id="PS50102">
    <property type="entry name" value="RRM"/>
    <property type="match status" value="5"/>
</dbReference>
<keyword evidence="5" id="KW-0677">Repeat</keyword>
<feature type="compositionally biased region" description="Acidic residues" evidence="13">
    <location>
        <begin position="28"/>
        <end position="39"/>
    </location>
</feature>
<dbReference type="Pfam" id="PF00704">
    <property type="entry name" value="Glyco_hydro_18"/>
    <property type="match status" value="1"/>
</dbReference>
<accession>A0A151JV74</accession>
<feature type="compositionally biased region" description="Low complexity" evidence="13">
    <location>
        <begin position="1362"/>
        <end position="1376"/>
    </location>
</feature>
<feature type="compositionally biased region" description="Acidic residues" evidence="13">
    <location>
        <begin position="1213"/>
        <end position="1226"/>
    </location>
</feature>
<feature type="compositionally biased region" description="Basic and acidic residues" evidence="13">
    <location>
        <begin position="945"/>
        <end position="960"/>
    </location>
</feature>
<feature type="region of interest" description="Disordered" evidence="13">
    <location>
        <begin position="869"/>
        <end position="1016"/>
    </location>
</feature>
<dbReference type="PROSITE" id="PS51910">
    <property type="entry name" value="GH18_2"/>
    <property type="match status" value="1"/>
</dbReference>
<feature type="compositionally biased region" description="Polar residues" evidence="13">
    <location>
        <begin position="1467"/>
        <end position="1493"/>
    </location>
</feature>
<dbReference type="CDD" id="cd12318">
    <property type="entry name" value="RRM5_RBM19_like"/>
    <property type="match status" value="1"/>
</dbReference>
<dbReference type="InterPro" id="IPR035979">
    <property type="entry name" value="RBD_domain_sf"/>
</dbReference>
<evidence type="ECO:0000256" key="10">
    <source>
        <dbReference type="ARBA" id="ARBA00023295"/>
    </source>
</evidence>
<feature type="compositionally biased region" description="Low complexity" evidence="13">
    <location>
        <begin position="1158"/>
        <end position="1175"/>
    </location>
</feature>
<dbReference type="InterPro" id="IPR000504">
    <property type="entry name" value="RRM_dom"/>
</dbReference>
<comment type="similarity">
    <text evidence="2">Belongs to the RRM MRD1 family.</text>
</comment>
<feature type="domain" description="Chitin-binding type-2" evidence="15">
    <location>
        <begin position="3187"/>
        <end position="3246"/>
    </location>
</feature>
<evidence type="ECO:0000259" key="16">
    <source>
        <dbReference type="PROSITE" id="PS51910"/>
    </source>
</evidence>
<dbReference type="InterPro" id="IPR034423">
    <property type="entry name" value="RBM19_RRM5"/>
</dbReference>
<dbReference type="Gene3D" id="3.30.70.330">
    <property type="match status" value="5"/>
</dbReference>
<feature type="compositionally biased region" description="Low complexity" evidence="13">
    <location>
        <begin position="1429"/>
        <end position="1450"/>
    </location>
</feature>
<keyword evidence="7 11" id="KW-0694">RNA-binding</keyword>
<dbReference type="FunFam" id="2.170.140.10:FF:000005">
    <property type="entry name" value="Acidic mammalian chitinase"/>
    <property type="match status" value="1"/>
</dbReference>
<dbReference type="Proteomes" id="UP000078541">
    <property type="component" value="Unassembled WGS sequence"/>
</dbReference>
<feature type="domain" description="RRM" evidence="14">
    <location>
        <begin position="608"/>
        <end position="688"/>
    </location>
</feature>
<feature type="domain" description="RRM" evidence="14">
    <location>
        <begin position="504"/>
        <end position="587"/>
    </location>
</feature>
<feature type="compositionally biased region" description="Acidic residues" evidence="13">
    <location>
        <begin position="1110"/>
        <end position="1139"/>
    </location>
</feature>
<name>A0A151JV74_9HYME</name>
<dbReference type="InterPro" id="IPR011583">
    <property type="entry name" value="Chitinase_II/V-like_cat"/>
</dbReference>
<feature type="region of interest" description="Disordered" evidence="13">
    <location>
        <begin position="14"/>
        <end position="51"/>
    </location>
</feature>
<evidence type="ECO:0000256" key="9">
    <source>
        <dbReference type="ARBA" id="ARBA00023242"/>
    </source>
</evidence>
<reference evidence="17 18" key="1">
    <citation type="submission" date="2016-03" db="EMBL/GenBank/DDBJ databases">
        <title>Trachymyrmex septentrionalis WGS genome.</title>
        <authorList>
            <person name="Nygaard S."/>
            <person name="Hu H."/>
            <person name="Boomsma J."/>
            <person name="Zhang G."/>
        </authorList>
    </citation>
    <scope>NUCLEOTIDE SEQUENCE [LARGE SCALE GENOMIC DNA]</scope>
    <source>
        <strain evidence="17">Tsep2-gDNA-1</strain>
        <tissue evidence="17">Whole body</tissue>
    </source>
</reference>
<dbReference type="SMART" id="SM00636">
    <property type="entry name" value="Glyco_18"/>
    <property type="match status" value="1"/>
</dbReference>
<feature type="region of interest" description="Disordered" evidence="13">
    <location>
        <begin position="2840"/>
        <end position="2859"/>
    </location>
</feature>
<dbReference type="GO" id="GO:0003723">
    <property type="term" value="F:RNA binding"/>
    <property type="evidence" value="ECO:0007669"/>
    <property type="project" value="UniProtKB-UniRule"/>
</dbReference>
<keyword evidence="8" id="KW-1015">Disulfide bond</keyword>
<dbReference type="CDD" id="cd12571">
    <property type="entry name" value="RRM6_RBM19"/>
    <property type="match status" value="1"/>
</dbReference>
<evidence type="ECO:0000256" key="4">
    <source>
        <dbReference type="ARBA" id="ARBA00022669"/>
    </source>
</evidence>
<feature type="region of interest" description="Disordered" evidence="13">
    <location>
        <begin position="1345"/>
        <end position="1376"/>
    </location>
</feature>
<feature type="compositionally biased region" description="Low complexity" evidence="13">
    <location>
        <begin position="1093"/>
        <end position="1104"/>
    </location>
</feature>
<feature type="domain" description="RRM" evidence="14">
    <location>
        <begin position="191"/>
        <end position="269"/>
    </location>
</feature>
<dbReference type="InterPro" id="IPR001579">
    <property type="entry name" value="Glyco_hydro_18_chit_AS"/>
</dbReference>
<dbReference type="PANTHER" id="PTHR10352">
    <property type="entry name" value="EUKARYOTIC TRANSLATION INITIATION FACTOR 3 SUBUNIT G"/>
    <property type="match status" value="1"/>
</dbReference>
<evidence type="ECO:0000256" key="3">
    <source>
        <dbReference type="ARBA" id="ARBA00009121"/>
    </source>
</evidence>
<feature type="region of interest" description="Disordered" evidence="13">
    <location>
        <begin position="3000"/>
        <end position="3019"/>
    </location>
</feature>
<comment type="similarity">
    <text evidence="3">Belongs to the glycosyl hydrolase 18 family. Chitinase class II subfamily.</text>
</comment>
<dbReference type="GO" id="GO:0006032">
    <property type="term" value="P:chitin catabolic process"/>
    <property type="evidence" value="ECO:0007669"/>
    <property type="project" value="UniProtKB-ARBA"/>
</dbReference>
<feature type="compositionally biased region" description="Basic and acidic residues" evidence="13">
    <location>
        <begin position="40"/>
        <end position="51"/>
    </location>
</feature>
<keyword evidence="4" id="KW-0147">Chitin-binding</keyword>
<dbReference type="InterPro" id="IPR012677">
    <property type="entry name" value="Nucleotide-bd_a/b_plait_sf"/>
</dbReference>
<feature type="domain" description="RRM" evidence="14">
    <location>
        <begin position="375"/>
        <end position="447"/>
    </location>
</feature>
<feature type="compositionally biased region" description="Basic and acidic residues" evidence="13">
    <location>
        <begin position="1349"/>
        <end position="1358"/>
    </location>
</feature>
<dbReference type="SUPFAM" id="SSF54928">
    <property type="entry name" value="RNA-binding domain, RBD"/>
    <property type="match status" value="4"/>
</dbReference>
<feature type="region of interest" description="Disordered" evidence="13">
    <location>
        <begin position="1429"/>
        <end position="1500"/>
    </location>
</feature>
<feature type="domain" description="GH18" evidence="16">
    <location>
        <begin position="652"/>
        <end position="911"/>
    </location>
</feature>
<dbReference type="PROSITE" id="PS01095">
    <property type="entry name" value="GH18_1"/>
    <property type="match status" value="1"/>
</dbReference>
<dbReference type="InterPro" id="IPR036508">
    <property type="entry name" value="Chitin-bd_dom_sf"/>
</dbReference>
<dbReference type="InterPro" id="IPR002557">
    <property type="entry name" value="Chitin-bd_dom"/>
</dbReference>
<feature type="compositionally biased region" description="Polar residues" evidence="13">
    <location>
        <begin position="1545"/>
        <end position="1560"/>
    </location>
</feature>
<evidence type="ECO:0000256" key="5">
    <source>
        <dbReference type="ARBA" id="ARBA00022737"/>
    </source>
</evidence>
<dbReference type="SMART" id="SM00494">
    <property type="entry name" value="ChtBD2"/>
    <property type="match status" value="2"/>
</dbReference>
<evidence type="ECO:0000313" key="18">
    <source>
        <dbReference type="Proteomes" id="UP000078541"/>
    </source>
</evidence>
<dbReference type="InterPro" id="IPR034421">
    <property type="entry name" value="RBM19_RRM6"/>
</dbReference>
<feature type="region of interest" description="Disordered" evidence="13">
    <location>
        <begin position="1204"/>
        <end position="1333"/>
    </location>
</feature>
<dbReference type="GO" id="GO:0005975">
    <property type="term" value="P:carbohydrate metabolic process"/>
    <property type="evidence" value="ECO:0007669"/>
    <property type="project" value="InterPro"/>
</dbReference>
<keyword evidence="18" id="KW-1185">Reference proteome</keyword>
<dbReference type="Pfam" id="PF00076">
    <property type="entry name" value="RRM_1"/>
    <property type="match status" value="4"/>
</dbReference>
<sequence>MEFLETHTGKDAKTVWKNDIGVPKDEVETSSDESEDEEHDVSKETSLKTEKVTLASGKDEPDWLRQSGIKSLTKDMSKYGPLTLYTVKIRGLAYVHMKKHIKQFFRPIKPKSIRIPPKIKGIAYVGFKTEQAMKKALMKNKSFLEGKQIFVSKYERKEEVESNKDSCNKTNIKWKKQEEALKNEESIAESGRMFIRNLTYTTTEDDVRKLFEKYGPLSEVDLPVDRMTRKPKGFGTITFLMPEHAVKAYSELDGSILDGRMLHILPGKTKTSLEDIDTENLTYKQKKELQTKAAASSSHNWNTLFLGQNAVANAIVSRYNTTKEKLLEDESNGMSAAVKLALGETQLVQDTKIFLEENGVCLDAFNEAPKKRSSTIILVKNLPAETKPNELQEMFAKHGELARIILPPAGITALVEFLEPFEARKAFRALAYTKYKHLPLYLEWAPDNSFITPASKNNIIENNVTIKKSTDLKEIENEVTIKEFKENKNNTRKEEDNEPAELDTTLFVKNINFSTTEEQLKDYFGKCGPLHYVTLTTKMDPENPAKKLSMGFGFVRYKRKFDADRALKTLQMSVLDGKSLELKRSERTLKSDVKIARKKSMITEQTGTKILVRNIPFQATVQEVTELFKSYGELKAVRLPKKLVGTEKHRGFAFIEYYTKSDAKKAFKALCQSTHLYGRRLVLEWAQTEEGIEEIRKRTVKHFYQGGYAKFTGLKTYNKNLKTMLAIGGWNEGSSRFSPMVADPARRREFVKNAVKFLRQNHFDGLDLDWEYPAFRDGGKPRDKDNYADLVQELREEFERESSKTGRSRLLLSMAMPAGVEYIDKGYDVPRLNEYLDFINLLSYDYHSAYEPAVNHHSPLYPLRNIIDKAKSDSRKKNRIQNTQSSRKSSISNRRSSTTSAPIISKRVSSSRPKYRTISQASKEEQEDREVSRRSYDPSSDEDAEGRNTVRVTEKTERPKSQNRSKTQSGAADRTTRRKHFRRKGQNRTGENEESISNKLTTPEPPTTPDPGTDFKCEDEGFFPHPRDCKKYFWCLDSGPSGLGVVAHQFTCPSGLVFNKGADSCDYPRNVICPKTSKTSIVSTTRSPITAATSRTTYLHSTTTAKVESEEYDSEEDDNLEEDDEIEENEEVEEEEEEEEKSKEEPVTTTTTRPLVYKTLTRNKSSTTTTTTTSKPSEPERVDSEDEEDPKVIKELIDLIKKAGKSITKESLSENEDINEDEEDNTDVASSEGKSISNPLEDSLSIQRVTPSYVNIRRTRPSTTTSKQHDNEANSETSKPFRNRDSGFIKSEKREDKSTNQSADKDNDSSTTKTRYSNIQRFRSTTSKTSEGLSSIIPLSEISETTSPKLEEYPEVSRKTGSTTVSLSTTPATTTSTSTEVIITISVEPPENPSNVSSRADIDSTTDSMKLVEDSATEILFTTLPAISSSSSQSTTTTTTTLASRSTIAAVSQPRPFGFTRRRSGSLEATTTATTPLSRSKVSITPRNSTRPSNPVLGRVRLRTKPVKRVTEEELVDQVDIPRAETSTSRSRDLSRSRGRGSSRYTPPTSRSKTQDVSANSVLGLRYRERDRTTASTTVGTVTIDDVKRRYRRPSRVNNPESIKANELDDSPIVRITQGGSRKNPLYQSRSDEENNKITNIRVFRKPTVNRELYDRTKYTRKRNNVEESLQKVNDDLNQKHIPSITVKAFRTGTSAETDRIERNNLLNGVDQSTAKIDSVVESNTIQPIYDLKPITQIDITTASSNKVDASNQSKDTVATTTIETHQFNPDLVTIVSTKRAFDVAEKTSGTPRKRKIFLRKRPISSSTVVNIIETEEEETSQGPRRRKVIKRKRPLQNTSTSIEVSLEEEEDSSLFLKSTTPMGSDKDVEKSTVFINQTEVTLISQNTEESTIATGLTELTKEMEDSTLTVTETTLSTDYNPDDFPKVTLETPAIETTTISGKEVTDILSTATISTINTDADEVQRSTFEMDTGVTTIESTLATATTYNTETARSSFDSRFARKKFIRKNPVSSSENTTNQYIPALSSTENSLEILSKRKNHLFIGRHPVSSSTVNIFYDDLKYKEEKEGEEKENTSRFRDLPRQDVVKSTTLRNKSISTNGFSDDAAEFWKHYTTTSLRDQINYSSAYIEDVEGRKVARTEFTENNTYRLTPIVTRGPEIRPRYKVPIILKRPFDPEEALSPRRYPPLDSAPEESEETPETRDARLRQSGFRQPRMRYKLLNRNNVKIEEKTTQPSPESTSTWQYFRTRSYPKRTSTSTEAAVTETLIPMKKFDYVADAFHRKQQSLRTTTPRSNDFFDSQNLIDPYYTHTTIKPSVTRLVTSVTESGTTERQKILIKTKYSSLTSTTRIPADQFSPMTPSSTLVTGVNDDTANEVRHGVERSTLPIEGEFNYRYDDRFTTESYESSTIEIESVADSEAIRLPTLKELIGYPTYYDDRTATTSSSVLLHLLRNVDNDISRQNVEKLLRGTDESQDDEKEIAHAETFSITKNYSTFTTVENVTIPVTTSSLTTVIPSTVNTQHIHATTPMTMNNLADINTVTTNIITTPLNAIIPTTTDLNVITSSINTNIPSTSSTSEISPITIRSKNNSVPSPKALITNTDITSTNSTVSTILTPESSTIHLANSSNFNISSNSDILAVTTIAETIEIPITFEIPSTFTSTVTAYSKPHSSTNFEALSVVTATLSTQGDENSSTPVITQTPPTPLSITTLITNKSTVAVEKSTASTTPFATTGELIAINSTIRTTTDTYQSDSIRAISEENEFITPEIKVSEETISKITENQKSNQTILELNTTNYQFSQKTAKRRVLNRTNNWLGSPTTLQRTNEYPRRQVILYRRRSQKPAAHISSSKPIEKNRKRRIQKRIRTNSEAFNNTIRSDQDTVDVQNITNHAYDQVKNMRRRKVVLKKRVKEETNTILPIEETTVFLQTSTIIENETLPTHYENENIKEKQEVILKQSEESLSTTKNISTNSICIISSIINQYINQLYLEQVTNGKSINRNSENGHSNRRRKPTPFTTIAPLTNTLSNTIHRRRRPVETTISSRIDFVDAFEGTESYVKPAAVLHDQNADVSDQSIRAQKFAVTLSDPPSSTSDIGRTPLRDVDRRKISTTVVPRTDPTTSRTVSRYDTNFRSRQRSQTKDRPTVNATTRPRRPPVIDYDYYEDEVPIVIGKSVLNSKLFLTSKGTIRCMDQGNFPHPYSCKKFITCARMVNGQVIGTEYTCPDKLSFDPVGGICNWSAGLGCKD</sequence>
<feature type="compositionally biased region" description="Polar residues" evidence="13">
    <location>
        <begin position="1309"/>
        <end position="1329"/>
    </location>
</feature>
<proteinExistence type="inferred from homology"/>
<feature type="compositionally biased region" description="Basic residues" evidence="13">
    <location>
        <begin position="1824"/>
        <end position="1835"/>
    </location>
</feature>
<dbReference type="GO" id="GO:0005634">
    <property type="term" value="C:nucleus"/>
    <property type="evidence" value="ECO:0007669"/>
    <property type="project" value="UniProtKB-SubCell"/>
</dbReference>
<evidence type="ECO:0000256" key="12">
    <source>
        <dbReference type="RuleBase" id="RU000489"/>
    </source>
</evidence>
<feature type="domain" description="RRM" evidence="14">
    <location>
        <begin position="85"/>
        <end position="156"/>
    </location>
</feature>
<feature type="compositionally biased region" description="Polar residues" evidence="13">
    <location>
        <begin position="1227"/>
        <end position="1253"/>
    </location>
</feature>
<feature type="compositionally biased region" description="Basic residues" evidence="13">
    <location>
        <begin position="976"/>
        <end position="986"/>
    </location>
</feature>
<feature type="compositionally biased region" description="Polar residues" evidence="13">
    <location>
        <begin position="3115"/>
        <end position="3133"/>
    </location>
</feature>
<dbReference type="Gene3D" id="2.170.140.10">
    <property type="entry name" value="Chitin binding domain"/>
    <property type="match status" value="2"/>
</dbReference>
<feature type="region of interest" description="Disordered" evidence="13">
    <location>
        <begin position="2178"/>
        <end position="2216"/>
    </location>
</feature>
<dbReference type="Pfam" id="PF01607">
    <property type="entry name" value="CBM_14"/>
    <property type="match status" value="2"/>
</dbReference>
<evidence type="ECO:0000259" key="15">
    <source>
        <dbReference type="PROSITE" id="PS50940"/>
    </source>
</evidence>
<evidence type="ECO:0000256" key="2">
    <source>
        <dbReference type="ARBA" id="ARBA00008033"/>
    </source>
</evidence>
<keyword evidence="9" id="KW-0539">Nucleus</keyword>
<comment type="subcellular location">
    <subcellularLocation>
        <location evidence="1">Nucleus</location>
    </subcellularLocation>
</comment>
<feature type="compositionally biased region" description="Basic and acidic residues" evidence="13">
    <location>
        <begin position="1282"/>
        <end position="1308"/>
    </location>
</feature>
<evidence type="ECO:0000256" key="13">
    <source>
        <dbReference type="SAM" id="MobiDB-lite"/>
    </source>
</evidence>
<dbReference type="STRING" id="34720.A0A151JV74"/>
<feature type="region of interest" description="Disordered" evidence="13">
    <location>
        <begin position="3115"/>
        <end position="3153"/>
    </location>
</feature>
<feature type="compositionally biased region" description="Low complexity" evidence="13">
    <location>
        <begin position="883"/>
        <end position="900"/>
    </location>
</feature>
<feature type="region of interest" description="Disordered" evidence="13">
    <location>
        <begin position="1816"/>
        <end position="1847"/>
    </location>
</feature>
<feature type="compositionally biased region" description="Basic and acidic residues" evidence="13">
    <location>
        <begin position="14"/>
        <end position="27"/>
    </location>
</feature>
<dbReference type="InterPro" id="IPR001223">
    <property type="entry name" value="Glyco_hydro18_cat"/>
</dbReference>
<dbReference type="InterPro" id="IPR017853">
    <property type="entry name" value="GH"/>
</dbReference>